<protein>
    <submittedName>
        <fullName evidence="4">4-hydroxy-tetrahydrodipicolinate synthase DapA</fullName>
        <ecNumber evidence="4">4.3.3.7</ecNumber>
    </submittedName>
</protein>
<dbReference type="SUPFAM" id="SSF51569">
    <property type="entry name" value="Aldolase"/>
    <property type="match status" value="1"/>
</dbReference>
<dbReference type="InterPro" id="IPR002220">
    <property type="entry name" value="DapA-like"/>
</dbReference>
<name>V5CA36_9GAMM</name>
<keyword evidence="5" id="KW-1185">Reference proteome</keyword>
<dbReference type="SMART" id="SM01130">
    <property type="entry name" value="DHDPS"/>
    <property type="match status" value="1"/>
</dbReference>
<evidence type="ECO:0000256" key="3">
    <source>
        <dbReference type="ARBA" id="ARBA00023270"/>
    </source>
</evidence>
<dbReference type="AlphaFoldDB" id="V5CA36"/>
<dbReference type="EC" id="4.3.3.7" evidence="4"/>
<dbReference type="PANTHER" id="PTHR12128:SF66">
    <property type="entry name" value="4-HYDROXY-2-OXOGLUTARATE ALDOLASE, MITOCHONDRIAL"/>
    <property type="match status" value="1"/>
</dbReference>
<dbReference type="GO" id="GO:0008840">
    <property type="term" value="F:4-hydroxy-tetrahydrodipicolinate synthase activity"/>
    <property type="evidence" value="ECO:0007669"/>
    <property type="project" value="UniProtKB-EC"/>
</dbReference>
<evidence type="ECO:0000256" key="2">
    <source>
        <dbReference type="ARBA" id="ARBA00023239"/>
    </source>
</evidence>
<dbReference type="eggNOG" id="COG0329">
    <property type="taxonomic scope" value="Bacteria"/>
</dbReference>
<dbReference type="PANTHER" id="PTHR12128">
    <property type="entry name" value="DIHYDRODIPICOLINATE SYNTHASE"/>
    <property type="match status" value="1"/>
</dbReference>
<gene>
    <name evidence="4" type="primary">dapA</name>
    <name evidence="4" type="ORF">MGMO_14c00190</name>
</gene>
<dbReference type="Gene3D" id="3.20.20.70">
    <property type="entry name" value="Aldolase class I"/>
    <property type="match status" value="1"/>
</dbReference>
<comment type="similarity">
    <text evidence="1">Belongs to the DapA family.</text>
</comment>
<dbReference type="PATRIC" id="fig|1116472.3.peg.494"/>
<dbReference type="PRINTS" id="PR00146">
    <property type="entry name" value="DHPICSNTHASE"/>
</dbReference>
<dbReference type="STRING" id="1116472.MGMO_14c00190"/>
<sequence>MELLNGSVAALVTPFLDDAKQSVNREKLAELVKWHADSKTAAIVPCGTTGESPTLFDEEWDEVVSTVIEASRNTNLKVIPGTGSNSTREALRLTERAAKLGADACLVVHRITIGQALKVYWRISRNWIKWVSRSSFTIYPAEPESILGSTSSWNSAKSVRQ</sequence>
<organism evidence="4 5">
    <name type="scientific">Methyloglobulus morosus KoM1</name>
    <dbReference type="NCBI Taxonomy" id="1116472"/>
    <lineage>
        <taxon>Bacteria</taxon>
        <taxon>Pseudomonadati</taxon>
        <taxon>Pseudomonadota</taxon>
        <taxon>Gammaproteobacteria</taxon>
        <taxon>Methylococcales</taxon>
        <taxon>Methylococcaceae</taxon>
        <taxon>Methyloglobulus</taxon>
    </lineage>
</organism>
<evidence type="ECO:0000313" key="4">
    <source>
        <dbReference type="EMBL" id="ESS73663.1"/>
    </source>
</evidence>
<dbReference type="InterPro" id="IPR013785">
    <property type="entry name" value="Aldolase_TIM"/>
</dbReference>
<evidence type="ECO:0000313" key="5">
    <source>
        <dbReference type="Proteomes" id="UP000017842"/>
    </source>
</evidence>
<reference evidence="4 5" key="1">
    <citation type="journal article" date="2013" name="Genome Announc.">
        <title>Draft Genome Sequence of the Methanotrophic Gammaproteobacterium Methyloglobulus morosus DSM 22980 Strain KoM1.</title>
        <authorList>
            <person name="Poehlein A."/>
            <person name="Deutzmann J.S."/>
            <person name="Daniel R."/>
            <person name="Simeonova D.D."/>
        </authorList>
    </citation>
    <scope>NUCLEOTIDE SEQUENCE [LARGE SCALE GENOMIC DNA]</scope>
    <source>
        <strain evidence="4 5">KoM1</strain>
    </source>
</reference>
<keyword evidence="3" id="KW-0704">Schiff base</keyword>
<dbReference type="EMBL" id="AYLO01000014">
    <property type="protein sequence ID" value="ESS73663.1"/>
    <property type="molecule type" value="Genomic_DNA"/>
</dbReference>
<proteinExistence type="inferred from homology"/>
<dbReference type="PROSITE" id="PS00665">
    <property type="entry name" value="DHDPS_1"/>
    <property type="match status" value="1"/>
</dbReference>
<comment type="caution">
    <text evidence="4">The sequence shown here is derived from an EMBL/GenBank/DDBJ whole genome shotgun (WGS) entry which is preliminary data.</text>
</comment>
<dbReference type="InterPro" id="IPR020624">
    <property type="entry name" value="Schiff_base-form_aldolases_CS"/>
</dbReference>
<dbReference type="Pfam" id="PF00701">
    <property type="entry name" value="DHDPS"/>
    <property type="match status" value="1"/>
</dbReference>
<keyword evidence="2 4" id="KW-0456">Lyase</keyword>
<accession>V5CA36</accession>
<dbReference type="Proteomes" id="UP000017842">
    <property type="component" value="Unassembled WGS sequence"/>
</dbReference>
<evidence type="ECO:0000256" key="1">
    <source>
        <dbReference type="ARBA" id="ARBA00007592"/>
    </source>
</evidence>